<sequence length="1242" mass="141308">MPSSVMIQSLVTDQNTGGSLEPPDRTGLCLLSLDGGGVRGLSSLYILKGLMSRLNHERSQRGLEAVKPCEVFDMIGGTSTGGLIAIMLGRLQMDVDECIREYSELTKAVFSEKLHSWQSSIWATVQPLFDSKKLRAAIEKVVAKNGQSSETPFNDHDSDRCKVFVCAIAKDLYSIKRLRSYDVPGEDHVPVTITEAALATSAATGYFDPITFDDRTWIDGALGQNNPVRLVEREASDLWCPETGELQPLVKCFVSIGTGDPGKKPVGDDIKKLFDTLKSIATETETTAAGFLSTWRAHYDQRRYFRFNVAQGLQEVGLAEWDRKGVIKEATESYLDGQEQKFSLRYCAKNLATEQYQDGSKGRARETSLDAVMPLLYNHNRLNNRYIGRTERLETIHTLFSHSRNVVERVAVYGLKGIGKTALAREYARIWKSEYYPDGTVYVYSATDSTVFASEYGSICNPPDVNTTKKWLADRARRHKWLLIVDNIVGESAQEIDNYLPSTSERREDDTGVGHILFTTVSEEWVLKWLTTKENSLQLGYLNSQETEELFRSISGAEGSEWTKVLDVLPGYPISLCLIGSAVAIDKMPPDQVEQALKDPATKISYHNRDPKDVAFFDTVIGNIDENEEARSRDLNFLTILSYLHTTALDLRLLIDCDPHGITDFGMAVYLNPFHVQNAIRSPLLVCNAIRKARRQLQDILPEPCSAAQLANKAARYANKSLLQLQRGEENQMMITIPDIFQDLLRSKAFKQNLSGEREFFTLSIVLAREIGRKLDWQQPTLGDNFASVVSSLMRFAHLATKSWEHFWIAELNYWAAKHAYDRMRTEQACKHYEWAEEHWSHSHQLRTSREIYWVMGYGRALAEEGDYDKAEMQFRKASRWLRIIEGKFSSNTIHAKVMMLRVAQMRGYEKQADDVYIRRTLLSYDAPYRTHKITHGDWSGINMYLGYNLQNQNRYHEAMEVYLISITKMLDEYNGLDTRVQSTIYNTLCTAYRVKLYLEGYHKGAELLTSVIEGTATIRSLASILNIPVNNHLKEPVRRQTSARTRFASQVTLAMYLAQQGRMEAAETSLLDIPRDGLGRYVTLSLQGFIALIRIFRNDFEQAERDFIWLCEQFRKIYTSRGWWPRTALRVHEGLAFVKGMQNKPGATEEYLSVIELSRKHLGKDHPKLFIMYYNFATVLKHQGDVRGASEWFAKAASGTSRVVGPEHTDTFHSINALNALPTRLGLYTEQMLEFRSKMNL</sequence>
<evidence type="ECO:0000313" key="2">
    <source>
        <dbReference type="Proteomes" id="UP001497700"/>
    </source>
</evidence>
<protein>
    <submittedName>
        <fullName evidence="1">Uncharacterized protein</fullName>
    </submittedName>
</protein>
<organism evidence="1 2">
    <name type="scientific">Hypoxylon rubiginosum</name>
    <dbReference type="NCBI Taxonomy" id="110542"/>
    <lineage>
        <taxon>Eukaryota</taxon>
        <taxon>Fungi</taxon>
        <taxon>Dikarya</taxon>
        <taxon>Ascomycota</taxon>
        <taxon>Pezizomycotina</taxon>
        <taxon>Sordariomycetes</taxon>
        <taxon>Xylariomycetidae</taxon>
        <taxon>Xylariales</taxon>
        <taxon>Hypoxylaceae</taxon>
        <taxon>Hypoxylon</taxon>
    </lineage>
</organism>
<comment type="caution">
    <text evidence="1">The sequence shown here is derived from an EMBL/GenBank/DDBJ whole genome shotgun (WGS) entry which is preliminary data.</text>
</comment>
<dbReference type="Proteomes" id="UP001497700">
    <property type="component" value="Unassembled WGS sequence"/>
</dbReference>
<proteinExistence type="predicted"/>
<keyword evidence="2" id="KW-1185">Reference proteome</keyword>
<accession>A0ACB9YT95</accession>
<reference evidence="1 2" key="1">
    <citation type="journal article" date="2022" name="New Phytol.">
        <title>Ecological generalism drives hyperdiversity of secondary metabolite gene clusters in xylarialean endophytes.</title>
        <authorList>
            <person name="Franco M.E.E."/>
            <person name="Wisecaver J.H."/>
            <person name="Arnold A.E."/>
            <person name="Ju Y.M."/>
            <person name="Slot J.C."/>
            <person name="Ahrendt S."/>
            <person name="Moore L.P."/>
            <person name="Eastman K.E."/>
            <person name="Scott K."/>
            <person name="Konkel Z."/>
            <person name="Mondo S.J."/>
            <person name="Kuo A."/>
            <person name="Hayes R.D."/>
            <person name="Haridas S."/>
            <person name="Andreopoulos B."/>
            <person name="Riley R."/>
            <person name="LaButti K."/>
            <person name="Pangilinan J."/>
            <person name="Lipzen A."/>
            <person name="Amirebrahimi M."/>
            <person name="Yan J."/>
            <person name="Adam C."/>
            <person name="Keymanesh K."/>
            <person name="Ng V."/>
            <person name="Louie K."/>
            <person name="Northen T."/>
            <person name="Drula E."/>
            <person name="Henrissat B."/>
            <person name="Hsieh H.M."/>
            <person name="Youens-Clark K."/>
            <person name="Lutzoni F."/>
            <person name="Miadlikowska J."/>
            <person name="Eastwood D.C."/>
            <person name="Hamelin R.C."/>
            <person name="Grigoriev I.V."/>
            <person name="U'Ren J.M."/>
        </authorList>
    </citation>
    <scope>NUCLEOTIDE SEQUENCE [LARGE SCALE GENOMIC DNA]</scope>
    <source>
        <strain evidence="1 2">CBS 119005</strain>
    </source>
</reference>
<evidence type="ECO:0000313" key="1">
    <source>
        <dbReference type="EMBL" id="KAI4862568.1"/>
    </source>
</evidence>
<gene>
    <name evidence="1" type="ORF">F4820DRAFT_463575</name>
</gene>
<dbReference type="EMBL" id="MU393523">
    <property type="protein sequence ID" value="KAI4862568.1"/>
    <property type="molecule type" value="Genomic_DNA"/>
</dbReference>
<name>A0ACB9YT95_9PEZI</name>